<evidence type="ECO:0000256" key="9">
    <source>
        <dbReference type="SAM" id="SignalP"/>
    </source>
</evidence>
<dbReference type="PANTHER" id="PTHR46160:SF9">
    <property type="entry name" value="PROTEIN PRY2-RELATED"/>
    <property type="match status" value="1"/>
</dbReference>
<comment type="subcellular location">
    <subcellularLocation>
        <location evidence="1">Cell membrane</location>
    </subcellularLocation>
</comment>
<feature type="domain" description="VWFD" evidence="12">
    <location>
        <begin position="1501"/>
        <end position="1684"/>
    </location>
</feature>
<dbReference type="InterPro" id="IPR014853">
    <property type="entry name" value="VWF/SSPO/ZAN-like_Cys-rich_dom"/>
</dbReference>
<evidence type="ECO:0000256" key="7">
    <source>
        <dbReference type="ARBA" id="ARBA00023180"/>
    </source>
</evidence>
<dbReference type="SMART" id="SM00539">
    <property type="entry name" value="NIDO"/>
    <property type="match status" value="1"/>
</dbReference>
<keyword evidence="14" id="KW-1185">Reference proteome</keyword>
<accession>A0A8T0AIT9</accession>
<evidence type="ECO:0000256" key="3">
    <source>
        <dbReference type="ARBA" id="ARBA00022729"/>
    </source>
</evidence>
<dbReference type="InterPro" id="IPR001846">
    <property type="entry name" value="VWF_type-D"/>
</dbReference>
<dbReference type="InterPro" id="IPR036084">
    <property type="entry name" value="Ser_inhib-like_sf"/>
</dbReference>
<dbReference type="PROSITE" id="PS50889">
    <property type="entry name" value="S4"/>
    <property type="match status" value="1"/>
</dbReference>
<evidence type="ECO:0008006" key="15">
    <source>
        <dbReference type="Google" id="ProtNLM"/>
    </source>
</evidence>
<dbReference type="Gene3D" id="2.60.40.4100">
    <property type="entry name" value="Zona pellucida, ZP-C domain"/>
    <property type="match status" value="1"/>
</dbReference>
<feature type="domain" description="NIDO" evidence="11">
    <location>
        <begin position="151"/>
        <end position="288"/>
    </location>
</feature>
<comment type="caution">
    <text evidence="13">The sequence shown here is derived from an EMBL/GenBank/DDBJ whole genome shotgun (WGS) entry which is preliminary data.</text>
</comment>
<feature type="signal peptide" evidence="9">
    <location>
        <begin position="1"/>
        <end position="27"/>
    </location>
</feature>
<evidence type="ECO:0000256" key="1">
    <source>
        <dbReference type="ARBA" id="ARBA00004236"/>
    </source>
</evidence>
<dbReference type="InterPro" id="IPR002919">
    <property type="entry name" value="TIL_dom"/>
</dbReference>
<dbReference type="SMART" id="SM00832">
    <property type="entry name" value="C8"/>
    <property type="match status" value="4"/>
</dbReference>
<dbReference type="Gene3D" id="2.60.40.3210">
    <property type="entry name" value="Zona pellucida, ZP-N domain"/>
    <property type="match status" value="1"/>
</dbReference>
<feature type="domain" description="VWFD" evidence="12">
    <location>
        <begin position="739"/>
        <end position="917"/>
    </location>
</feature>
<dbReference type="SMART" id="SM00241">
    <property type="entry name" value="ZP"/>
    <property type="match status" value="1"/>
</dbReference>
<keyword evidence="7" id="KW-0325">Glycoprotein</keyword>
<dbReference type="GO" id="GO:0005886">
    <property type="term" value="C:plasma membrane"/>
    <property type="evidence" value="ECO:0007669"/>
    <property type="project" value="UniProtKB-SubCell"/>
</dbReference>
<evidence type="ECO:0000256" key="8">
    <source>
        <dbReference type="PROSITE-ProRule" id="PRU00182"/>
    </source>
</evidence>
<evidence type="ECO:0000259" key="12">
    <source>
        <dbReference type="PROSITE" id="PS51233"/>
    </source>
</evidence>
<dbReference type="Pfam" id="PF00100">
    <property type="entry name" value="Zona_pellucida"/>
    <property type="match status" value="1"/>
</dbReference>
<dbReference type="SUPFAM" id="SSF57567">
    <property type="entry name" value="Serine protease inhibitors"/>
    <property type="match status" value="3"/>
</dbReference>
<dbReference type="Pfam" id="PF00094">
    <property type="entry name" value="VWD"/>
    <property type="match status" value="4"/>
</dbReference>
<evidence type="ECO:0000259" key="10">
    <source>
        <dbReference type="PROSITE" id="PS51034"/>
    </source>
</evidence>
<dbReference type="EMBL" id="JABFDY010000022">
    <property type="protein sequence ID" value="KAF7691444.1"/>
    <property type="molecule type" value="Genomic_DNA"/>
</dbReference>
<dbReference type="InterPro" id="IPR042235">
    <property type="entry name" value="ZP-C_dom"/>
</dbReference>
<dbReference type="PROSITE" id="PS51034">
    <property type="entry name" value="ZP_2"/>
    <property type="match status" value="1"/>
</dbReference>
<dbReference type="PROSITE" id="PS51220">
    <property type="entry name" value="NIDO"/>
    <property type="match status" value="1"/>
</dbReference>
<evidence type="ECO:0000256" key="4">
    <source>
        <dbReference type="ARBA" id="ARBA00022737"/>
    </source>
</evidence>
<dbReference type="CDD" id="cd19941">
    <property type="entry name" value="TIL"/>
    <property type="match status" value="3"/>
</dbReference>
<dbReference type="InterPro" id="IPR001507">
    <property type="entry name" value="ZP_dom"/>
</dbReference>
<evidence type="ECO:0000259" key="11">
    <source>
        <dbReference type="PROSITE" id="PS51220"/>
    </source>
</evidence>
<evidence type="ECO:0000313" key="13">
    <source>
        <dbReference type="EMBL" id="KAF7691444.1"/>
    </source>
</evidence>
<feature type="domain" description="VWFD" evidence="12">
    <location>
        <begin position="1121"/>
        <end position="1299"/>
    </location>
</feature>
<dbReference type="Pfam" id="PF08742">
    <property type="entry name" value="C8"/>
    <property type="match status" value="4"/>
</dbReference>
<organism evidence="13 14">
    <name type="scientific">Silurus meridionalis</name>
    <name type="common">Southern catfish</name>
    <name type="synonym">Silurus soldatovi meridionalis</name>
    <dbReference type="NCBI Taxonomy" id="175797"/>
    <lineage>
        <taxon>Eukaryota</taxon>
        <taxon>Metazoa</taxon>
        <taxon>Chordata</taxon>
        <taxon>Craniata</taxon>
        <taxon>Vertebrata</taxon>
        <taxon>Euteleostomi</taxon>
        <taxon>Actinopterygii</taxon>
        <taxon>Neopterygii</taxon>
        <taxon>Teleostei</taxon>
        <taxon>Ostariophysi</taxon>
        <taxon>Siluriformes</taxon>
        <taxon>Siluridae</taxon>
        <taxon>Silurus</taxon>
    </lineage>
</organism>
<dbReference type="InterPro" id="IPR001007">
    <property type="entry name" value="VWF_dom"/>
</dbReference>
<evidence type="ECO:0000256" key="6">
    <source>
        <dbReference type="ARBA" id="ARBA00023157"/>
    </source>
</evidence>
<dbReference type="Gene3D" id="2.10.25.10">
    <property type="entry name" value="Laminin"/>
    <property type="match status" value="3"/>
</dbReference>
<keyword evidence="8" id="KW-0694">RNA-binding</keyword>
<dbReference type="FunFam" id="2.10.25.10:FF:000055">
    <property type="entry name" value="alpha-tectorin isoform X1"/>
    <property type="match status" value="2"/>
</dbReference>
<dbReference type="GO" id="GO:0003723">
    <property type="term" value="F:RNA binding"/>
    <property type="evidence" value="ECO:0007669"/>
    <property type="project" value="UniProtKB-KW"/>
</dbReference>
<keyword evidence="6" id="KW-1015">Disulfide bond</keyword>
<feature type="chain" id="PRO_5035893769" description="Alpha-tectorin" evidence="9">
    <location>
        <begin position="28"/>
        <end position="2099"/>
    </location>
</feature>
<keyword evidence="3 9" id="KW-0732">Signal</keyword>
<keyword evidence="2" id="KW-1003">Cell membrane</keyword>
<dbReference type="InterPro" id="IPR003886">
    <property type="entry name" value="NIDO_dom"/>
</dbReference>
<feature type="domain" description="VWFD" evidence="12">
    <location>
        <begin position="350"/>
        <end position="529"/>
    </location>
</feature>
<evidence type="ECO:0000313" key="14">
    <source>
        <dbReference type="Proteomes" id="UP000606274"/>
    </source>
</evidence>
<evidence type="ECO:0000256" key="2">
    <source>
        <dbReference type="ARBA" id="ARBA00022475"/>
    </source>
</evidence>
<dbReference type="SMART" id="SM00216">
    <property type="entry name" value="VWD"/>
    <property type="match status" value="4"/>
</dbReference>
<keyword evidence="4" id="KW-0677">Repeat</keyword>
<dbReference type="Pfam" id="PF12714">
    <property type="entry name" value="TILa"/>
    <property type="match status" value="3"/>
</dbReference>
<dbReference type="InterPro" id="IPR055355">
    <property type="entry name" value="ZP-C"/>
</dbReference>
<proteinExistence type="predicted"/>
<dbReference type="PROSITE" id="PS51233">
    <property type="entry name" value="VWFD"/>
    <property type="match status" value="4"/>
</dbReference>
<protein>
    <recommendedName>
        <fullName evidence="15">Alpha-tectorin</fullName>
    </recommendedName>
</protein>
<gene>
    <name evidence="13" type="ORF">HF521_011741</name>
</gene>
<dbReference type="SMART" id="SM00215">
    <property type="entry name" value="VWC_out"/>
    <property type="match status" value="4"/>
</dbReference>
<dbReference type="InterPro" id="IPR025615">
    <property type="entry name" value="TILa_dom"/>
</dbReference>
<dbReference type="Proteomes" id="UP000606274">
    <property type="component" value="Unassembled WGS sequence"/>
</dbReference>
<dbReference type="GO" id="GO:0007160">
    <property type="term" value="P:cell-matrix adhesion"/>
    <property type="evidence" value="ECO:0007669"/>
    <property type="project" value="InterPro"/>
</dbReference>
<keyword evidence="5" id="KW-0472">Membrane</keyword>
<reference evidence="13" key="1">
    <citation type="submission" date="2020-08" db="EMBL/GenBank/DDBJ databases">
        <title>Chromosome-level assembly of Southern catfish (Silurus meridionalis) provides insights into visual adaptation to the nocturnal and benthic lifestyles.</title>
        <authorList>
            <person name="Zhang Y."/>
            <person name="Wang D."/>
            <person name="Peng Z."/>
        </authorList>
    </citation>
    <scope>NUCLEOTIDE SEQUENCE</scope>
    <source>
        <strain evidence="13">SWU-2019-XX</strain>
        <tissue evidence="13">Muscle</tissue>
    </source>
</reference>
<sequence>MVASQLYTMMRLIPLCVLIIHVVLTTGQTTVGQTFNQTAGQPLSQTTAGPLNQTTVGQTFNQTVGQTFTQTGPLSQPTGPFYPFGTGDIVNGRIDDGSSSVITLQQPFIYFGTTYNQIFVNNNGHLTFNQALSSFTPYRFPAQGGLDLIAPFWTDLNNNLNGVISYNQFTSGNVLTQATRDISRYFPQLSFTATLVFVATWDRVAYFSSTGTETSFQVVLISNGHFSFILMNYGVIAPTTQNVQAGYDTADSSNFFSIPGSFHYNYTSFSYSSNVNVPGRWAFRVDHGSQTCQFNGIIVPQGTVFWTDNSCQQKCTCTRSGLRCVSEPCTFSQACRPAAFQYSCQNVQRRTCTISGDPHYYTFDNQIFHFQGTCTYILSEACGSGLPYYRIEGKNEHRSSTHVSWTRLVRVFVYEEQLELVKDHPYEAKVNGTFAATPFSLNNGSIQVYRSGFSIVISTAFGLVVTYDAYSYVTINVPYEYQNSTCGLCGNFNHQPADDYISPSGVILGSDLEFGNSWKVQGDTDPSCDYIQCSGLACAGCTTYQSSLYSNSDHCGILAAASGPFANCHSTLSPQNFLDSCVYDLCVGGGYQPILCQAISVYATQCQQRGIQLGQWRRTGFCEIPCPEHSHYEFQGTSCPATCSNPFSPLNCTLPNQESCICDAGYVLSRGECVPQSNCGCTFEGLYYADGQSVVLDNECGRICTCRNSVMTCQHHQCGSQEVCTINNGVRGCRPTSYSTCWVDRIGSYHTFDGVAFTYPGACELTLTRVIGSSTRPHFSVNLQRVPMGPVGFSKILKFEAEGFQISIDIAEGGNIQVDGHLVALPYSVGAGQIRIYHGSVDSIIMETSFGVTVRSDWSHLIRITAPNTYSGALAGLCGNYNRNQGDEFYSPDGVLLNNTQEFGNSWRNGSLSTFCIGSEVISPGNNSSEFIEYCSIITSTNGPFAQCHGSLDPQIWLEHCRHNLQQTHGAREAMCEALRDYAVLCQQNGISVGEWRNITNCDSPCPAHSHYELCGTSCPAACPSLSFPFPCTQHCQEGCQCDNGLLLSGDQCVPPTDCGCFHEGRYRQSGEQFWSGEQCLLHCVCDGTSGIVRCTPASCQEQEICRVMDGEYGCHAQPSATCSASGDPHYSTFDGHRFDFQGTCHYTLATVCNDTRGLPYFHVTARNEAWNGGSVSITVEVYVNVSGHLVHISRDMYGTAEIDSETRNLPALLDSGRVLVYFSGRNTFITTDFGLSVSYGSWMVQITAPGNYSGATCGLCGNFNGDSSDDFRLRSGTLTSSASEFGADWKEGNDTTCNHGCGDACSQCPNPSRAQSLCAIIMDNQGPLSFCHAYVDPLVYFNDCVFDLCLSQHSNDVLCRSIETYVSACQSANIRIYPWRENTTCRIFCPTNSHYELCGSDCGHTCTSIINDTCEGTCREGCFCDDGFVRSGGNCMPVEQCGCSHNGFYFQIDDEFWTERCLQHCKCFGLNDLHCISASCTPTEECVVKNGRLGCYSQMSTCMVSGDPHYYTFDGAVAHFQGTCSYEISQTCGNVHHDGLQFRLVATNMHRGSRAVSFVSAVDIWLNKQETQTQITIGQNKRVKVNGVEVDSSAYHINNLAEIYQEQNFIVVNASHELMVYYDGRYTLLVRLGPSFHGSVCGMCGNNNGDPTDDKTLPNGELAPNDVVFGNSWKSNISSARCGVNDQPVDPNDCAFREEYSRLCSIITNTSGPFQHCQFRINPESYFSSCVYDMCAYPQAWGQDILCSAVEAYDAACTTLELQIPDWRSDLSCSRMDPCENLNCTADEWCGEKDGIYGCFCNENDPRPNPDHYDATEMCESSSGTMSLSRCQLFEAGFPVSNLHLNDPSCKGTVHDGRLVFHFDNDEHICGTNLTANGTYFIYENRIQGEVDSPEGPIHRAKRLELYFSCMYQLTQTSSIDTELNSVQSIVHKDLPDGKGMYQVRMIPFEDAGFSHRYTGRVNIEVGQQIYIGVFVQGVDSHQIATVIDSCWATPVKEANYTVRWDLINHKCPNAIDGTVKMIENGVSTTGRFSFKMFSFHNDESKVFLHCSIHLCLLRNNNCAVRCFSGHHHRSSRSVDVHDRALISIGPFIWSTKR</sequence>
<dbReference type="InterPro" id="IPR052749">
    <property type="entry name" value="Alpha-tectorin"/>
</dbReference>
<dbReference type="Pfam" id="PF06119">
    <property type="entry name" value="NIDO"/>
    <property type="match status" value="1"/>
</dbReference>
<dbReference type="Pfam" id="PF01826">
    <property type="entry name" value="TIL"/>
    <property type="match status" value="3"/>
</dbReference>
<dbReference type="PANTHER" id="PTHR46160">
    <property type="entry name" value="ALPHA-TECTORIN-RELATED"/>
    <property type="match status" value="1"/>
</dbReference>
<evidence type="ECO:0000256" key="5">
    <source>
        <dbReference type="ARBA" id="ARBA00023136"/>
    </source>
</evidence>
<feature type="domain" description="ZP" evidence="10">
    <location>
        <begin position="1819"/>
        <end position="2071"/>
    </location>
</feature>
<name>A0A8T0AIT9_SILME</name>